<dbReference type="InterPro" id="IPR034660">
    <property type="entry name" value="DinB/YfiT-like"/>
</dbReference>
<dbReference type="RefSeq" id="WP_150899597.1">
    <property type="nucleotide sequence ID" value="NZ_WAAU01000012.1"/>
</dbReference>
<keyword evidence="3" id="KW-1185">Reference proteome</keyword>
<organism evidence="2 3">
    <name type="scientific">Tenacibaculum aiptasiae</name>
    <dbReference type="NCBI Taxonomy" id="426481"/>
    <lineage>
        <taxon>Bacteria</taxon>
        <taxon>Pseudomonadati</taxon>
        <taxon>Bacteroidota</taxon>
        <taxon>Flavobacteriia</taxon>
        <taxon>Flavobacteriales</taxon>
        <taxon>Flavobacteriaceae</taxon>
        <taxon>Tenacibaculum</taxon>
    </lineage>
</organism>
<name>A0A7J5AMD8_9FLAO</name>
<comment type="caution">
    <text evidence="2">The sequence shown here is derived from an EMBL/GenBank/DDBJ whole genome shotgun (WGS) entry which is preliminary data.</text>
</comment>
<protein>
    <submittedName>
        <fullName evidence="2">DinB family protein</fullName>
    </submittedName>
</protein>
<dbReference type="Proteomes" id="UP000467305">
    <property type="component" value="Unassembled WGS sequence"/>
</dbReference>
<evidence type="ECO:0000259" key="1">
    <source>
        <dbReference type="Pfam" id="PF12867"/>
    </source>
</evidence>
<dbReference type="Gene3D" id="1.20.120.450">
    <property type="entry name" value="dinb family like domain"/>
    <property type="match status" value="1"/>
</dbReference>
<accession>A0A7J5AMD8</accession>
<evidence type="ECO:0000313" key="3">
    <source>
        <dbReference type="Proteomes" id="UP000467305"/>
    </source>
</evidence>
<dbReference type="InterPro" id="IPR024775">
    <property type="entry name" value="DinB-like"/>
</dbReference>
<proteinExistence type="predicted"/>
<dbReference type="OrthoDB" id="954225at2"/>
<sequence length="174" mass="20652">MNKEGIVNLLEEKHQEFFKWVENQPEDSFEKGPEGKWTLGQHTVHLVDSLKKLNTALSVPKFILKYKFGVSNRALRSYDEISKRYQEKLSKNLDKAREFNSSVKTPSKKKFQQLLTTLQVQNKKLQYKTQHWKDKDLDDLILPHPLMGKMPVREIIMWTAYHTDHHLNILKEKH</sequence>
<dbReference type="Pfam" id="PF12867">
    <property type="entry name" value="DinB_2"/>
    <property type="match status" value="1"/>
</dbReference>
<gene>
    <name evidence="2" type="ORF">F7018_08395</name>
</gene>
<feature type="domain" description="DinB-like" evidence="1">
    <location>
        <begin position="10"/>
        <end position="169"/>
    </location>
</feature>
<dbReference type="AlphaFoldDB" id="A0A7J5AMD8"/>
<evidence type="ECO:0000313" key="2">
    <source>
        <dbReference type="EMBL" id="KAB1158628.1"/>
    </source>
</evidence>
<reference evidence="2 3" key="1">
    <citation type="submission" date="2019-09" db="EMBL/GenBank/DDBJ databases">
        <authorList>
            <person name="Cao W.R."/>
        </authorList>
    </citation>
    <scope>NUCLEOTIDE SEQUENCE [LARGE SCALE GENOMIC DNA]</scope>
    <source>
        <strain evidence="3">a4</strain>
    </source>
</reference>
<dbReference type="EMBL" id="WAAU01000012">
    <property type="protein sequence ID" value="KAB1158628.1"/>
    <property type="molecule type" value="Genomic_DNA"/>
</dbReference>
<dbReference type="SUPFAM" id="SSF109854">
    <property type="entry name" value="DinB/YfiT-like putative metalloenzymes"/>
    <property type="match status" value="1"/>
</dbReference>